<organism evidence="4 5">
    <name type="scientific">Aeromicrobium panaciterrae</name>
    <dbReference type="NCBI Taxonomy" id="363861"/>
    <lineage>
        <taxon>Bacteria</taxon>
        <taxon>Bacillati</taxon>
        <taxon>Actinomycetota</taxon>
        <taxon>Actinomycetes</taxon>
        <taxon>Propionibacteriales</taxon>
        <taxon>Nocardioidaceae</taxon>
        <taxon>Aeromicrobium</taxon>
    </lineage>
</organism>
<protein>
    <submittedName>
        <fullName evidence="4">Phage shock protein A</fullName>
    </submittedName>
</protein>
<keyword evidence="5" id="KW-1185">Reference proteome</keyword>
<dbReference type="PANTHER" id="PTHR31088:SF6">
    <property type="entry name" value="PHAGE SHOCK PROTEIN A"/>
    <property type="match status" value="1"/>
</dbReference>
<proteinExistence type="inferred from homology"/>
<dbReference type="Proteomes" id="UP001257739">
    <property type="component" value="Unassembled WGS sequence"/>
</dbReference>
<evidence type="ECO:0000256" key="1">
    <source>
        <dbReference type="ARBA" id="ARBA00043985"/>
    </source>
</evidence>
<keyword evidence="2" id="KW-0175">Coiled coil</keyword>
<gene>
    <name evidence="4" type="ORF">J2X11_002048</name>
</gene>
<evidence type="ECO:0000313" key="4">
    <source>
        <dbReference type="EMBL" id="MDR7087209.1"/>
    </source>
</evidence>
<dbReference type="PANTHER" id="PTHR31088">
    <property type="entry name" value="MEMBRANE-ASSOCIATED PROTEIN VIPP1, CHLOROPLASTIC"/>
    <property type="match status" value="1"/>
</dbReference>
<name>A0ABU1UPU7_9ACTN</name>
<reference evidence="4 5" key="1">
    <citation type="submission" date="2023-07" db="EMBL/GenBank/DDBJ databases">
        <title>Sorghum-associated microbial communities from plants grown in Nebraska, USA.</title>
        <authorList>
            <person name="Schachtman D."/>
        </authorList>
    </citation>
    <scope>NUCLEOTIDE SEQUENCE [LARGE SCALE GENOMIC DNA]</scope>
    <source>
        <strain evidence="4 5">BE248</strain>
    </source>
</reference>
<evidence type="ECO:0000256" key="3">
    <source>
        <dbReference type="SAM" id="MobiDB-lite"/>
    </source>
</evidence>
<sequence>MSIGSRLSRMFRAWRFRGNDLEDLKDKLDETYRTQATLLQQVRRAVADVATSRKRVELQLAALNQQMSQLDDQARQAVGQGNDDEARRILARKVSLEKAAAELSERHADLKAEEDKLHDSAMKMEQDVEDFRARKDTLAARHTAASAQAGMNDASKGITSAAGDVGQAMEAAERRTRELEAAADAVDELVREGLINKPGESANAAASRRFDAALDSPEVSRQMDELTDGNTTDGAK</sequence>
<evidence type="ECO:0000313" key="5">
    <source>
        <dbReference type="Proteomes" id="UP001257739"/>
    </source>
</evidence>
<comment type="similarity">
    <text evidence="1">Belongs to the PspA/Vipp/IM30 family.</text>
</comment>
<dbReference type="Pfam" id="PF04012">
    <property type="entry name" value="PspA_IM30"/>
    <property type="match status" value="1"/>
</dbReference>
<dbReference type="RefSeq" id="WP_309970423.1">
    <property type="nucleotide sequence ID" value="NZ_JAVDWH010000001.1"/>
</dbReference>
<dbReference type="EMBL" id="JAVDWH010000001">
    <property type="protein sequence ID" value="MDR7087209.1"/>
    <property type="molecule type" value="Genomic_DNA"/>
</dbReference>
<feature type="coiled-coil region" evidence="2">
    <location>
        <begin position="21"/>
        <end position="141"/>
    </location>
</feature>
<feature type="region of interest" description="Disordered" evidence="3">
    <location>
        <begin position="195"/>
        <end position="236"/>
    </location>
</feature>
<evidence type="ECO:0000256" key="2">
    <source>
        <dbReference type="SAM" id="Coils"/>
    </source>
</evidence>
<dbReference type="InterPro" id="IPR007157">
    <property type="entry name" value="PspA_VIPP1"/>
</dbReference>
<comment type="caution">
    <text evidence="4">The sequence shown here is derived from an EMBL/GenBank/DDBJ whole genome shotgun (WGS) entry which is preliminary data.</text>
</comment>
<accession>A0ABU1UPU7</accession>